<sequence>MNATCDTSPSLTPILPNNTAGPVCGLTTSNNTAIESCCQGSDAILDYQCKQYCSTNLNIKEFVECLARDYNASALMAMRPFCQEGITSNNTDHLSDDQRSGANSRPVGTKSIWLLLLLGFTAIANGELVPSLSSGLTRRQADPTSACSIELGANYTTIRNSRKISADMECSDDTYCTQNFAVETDILQNNRTINGTSAAEPQYDEFFGMLQTRTNRQFPALSSVKLSYDFLVGPGSFWVDFTPHAWCVNGTVSDCAGVGESDDPTPVTACGPLFVPDYETSANAGEASTQTTQGILNVVRY</sequence>
<organism evidence="1 2">
    <name type="scientific">Cercospora beticola</name>
    <name type="common">Sugarbeet leaf spot fungus</name>
    <dbReference type="NCBI Taxonomy" id="122368"/>
    <lineage>
        <taxon>Eukaryota</taxon>
        <taxon>Fungi</taxon>
        <taxon>Dikarya</taxon>
        <taxon>Ascomycota</taxon>
        <taxon>Pezizomycotina</taxon>
        <taxon>Dothideomycetes</taxon>
        <taxon>Dothideomycetidae</taxon>
        <taxon>Mycosphaerellales</taxon>
        <taxon>Mycosphaerellaceae</taxon>
        <taxon>Cercospora</taxon>
    </lineage>
</organism>
<dbReference type="RefSeq" id="XP_065458969.1">
    <property type="nucleotide sequence ID" value="XM_065602897.1"/>
</dbReference>
<dbReference type="Proteomes" id="UP001302367">
    <property type="component" value="Chromosome 4"/>
</dbReference>
<evidence type="ECO:0008006" key="3">
    <source>
        <dbReference type="Google" id="ProtNLM"/>
    </source>
</evidence>
<evidence type="ECO:0000313" key="2">
    <source>
        <dbReference type="Proteomes" id="UP001302367"/>
    </source>
</evidence>
<evidence type="ECO:0000313" key="1">
    <source>
        <dbReference type="EMBL" id="WPB02493.1"/>
    </source>
</evidence>
<dbReference type="EMBL" id="CP134187">
    <property type="protein sequence ID" value="WPB02493.1"/>
    <property type="molecule type" value="Genomic_DNA"/>
</dbReference>
<proteinExistence type="predicted"/>
<protein>
    <recommendedName>
        <fullName evidence="3">Extracellular membrane protein CFEM domain-containing protein</fullName>
    </recommendedName>
</protein>
<name>A0ABZ0NSD6_CERBT</name>
<reference evidence="1 2" key="1">
    <citation type="submission" date="2023-09" db="EMBL/GenBank/DDBJ databases">
        <title>Complete-Gapless Cercospora beticola genome.</title>
        <authorList>
            <person name="Wyatt N.A."/>
            <person name="Spanner R.E."/>
            <person name="Bolton M.D."/>
        </authorList>
    </citation>
    <scope>NUCLEOTIDE SEQUENCE [LARGE SCALE GENOMIC DNA]</scope>
    <source>
        <strain evidence="1">Cb09-40</strain>
    </source>
</reference>
<dbReference type="GeneID" id="35428989"/>
<gene>
    <name evidence="1" type="ORF">RHO25_007129</name>
</gene>
<dbReference type="InterPro" id="IPR045702">
    <property type="entry name" value="DUF6060"/>
</dbReference>
<dbReference type="Pfam" id="PF19535">
    <property type="entry name" value="DUF6060"/>
    <property type="match status" value="1"/>
</dbReference>
<accession>A0ABZ0NSD6</accession>
<keyword evidence="2" id="KW-1185">Reference proteome</keyword>